<comment type="caution">
    <text evidence="2">The sequence shown here is derived from an EMBL/GenBank/DDBJ whole genome shotgun (WGS) entry which is preliminary data.</text>
</comment>
<feature type="compositionally biased region" description="Acidic residues" evidence="1">
    <location>
        <begin position="425"/>
        <end position="439"/>
    </location>
</feature>
<feature type="region of interest" description="Disordered" evidence="1">
    <location>
        <begin position="1"/>
        <end position="29"/>
    </location>
</feature>
<protein>
    <submittedName>
        <fullName evidence="2">Uncharacterized protein</fullName>
    </submittedName>
</protein>
<dbReference type="Proteomes" id="UP000241890">
    <property type="component" value="Unassembled WGS sequence"/>
</dbReference>
<name>A0A2R5G4U9_9STRA</name>
<sequence length="452" mass="50249">MKRQRERDQADDDANAARRMSQAHAGTLDAAAQAQVEQYRALLALIDRSAPNAQTTQTSAPQVNSFAQLAHLQSQNGNAGQNANYSAMTSGVPAPSHGIRGGPQTIDFAEELRRQQLQVQLQQHYHLQQQLQKQYASPQRAPSVVKLENPRHDIQQQQQQQQQRQQQLETQLTQHPEHALQYSALLHHIQQTQNQQQQQQQQQETVHFSLPGVATPFINAVTGEFTSDFSKRYQRNNKRGGLKNLRCFPKCSETHKDRGFCGGSVHAKLETRFAPNILREVVCLARFARSASISLSMANSPDASLEDAAQGTSTPVPFGSDLVRPGDIISASRLNELRRTRVDRTKPWIVGDLAQAPQTEIKAGETIHSASFEFNRMRWGWHYGWVSNKHACDSEHAGDNDAAAAAAATTQQQGLKKEHQPAISADDDDDDDDDNDDNNDNAHARSSTAMPQ</sequence>
<dbReference type="EMBL" id="BEYU01000018">
    <property type="protein sequence ID" value="GBG26052.1"/>
    <property type="molecule type" value="Genomic_DNA"/>
</dbReference>
<feature type="region of interest" description="Disordered" evidence="1">
    <location>
        <begin position="401"/>
        <end position="452"/>
    </location>
</feature>
<feature type="compositionally biased region" description="Low complexity" evidence="1">
    <location>
        <begin position="402"/>
        <end position="413"/>
    </location>
</feature>
<organism evidence="2 3">
    <name type="scientific">Hondaea fermentalgiana</name>
    <dbReference type="NCBI Taxonomy" id="2315210"/>
    <lineage>
        <taxon>Eukaryota</taxon>
        <taxon>Sar</taxon>
        <taxon>Stramenopiles</taxon>
        <taxon>Bigyra</taxon>
        <taxon>Labyrinthulomycetes</taxon>
        <taxon>Thraustochytrida</taxon>
        <taxon>Thraustochytriidae</taxon>
        <taxon>Hondaea</taxon>
    </lineage>
</organism>
<evidence type="ECO:0000256" key="1">
    <source>
        <dbReference type="SAM" id="MobiDB-lite"/>
    </source>
</evidence>
<dbReference type="InterPro" id="IPR052145">
    <property type="entry name" value="Mediator/Homeobox_domain"/>
</dbReference>
<dbReference type="AlphaFoldDB" id="A0A2R5G4U9"/>
<dbReference type="InParanoid" id="A0A2R5G4U9"/>
<feature type="compositionally biased region" description="Low complexity" evidence="1">
    <location>
        <begin position="155"/>
        <end position="174"/>
    </location>
</feature>
<gene>
    <name evidence="2" type="ORF">FCC1311_022722</name>
</gene>
<dbReference type="PANTHER" id="PTHR24330:SF19">
    <property type="entry name" value="MEDIATOR OF RNA POLYMERASE II TRANSCRIPTION SUBUNIT 29"/>
    <property type="match status" value="1"/>
</dbReference>
<evidence type="ECO:0000313" key="2">
    <source>
        <dbReference type="EMBL" id="GBG26052.1"/>
    </source>
</evidence>
<accession>A0A2R5G4U9</accession>
<dbReference type="PANTHER" id="PTHR24330">
    <property type="entry name" value="HOMEOBOX PROTEIN BARH-LIKE"/>
    <property type="match status" value="1"/>
</dbReference>
<evidence type="ECO:0000313" key="3">
    <source>
        <dbReference type="Proteomes" id="UP000241890"/>
    </source>
</evidence>
<keyword evidence="3" id="KW-1185">Reference proteome</keyword>
<proteinExistence type="predicted"/>
<feature type="region of interest" description="Disordered" evidence="1">
    <location>
        <begin position="150"/>
        <end position="175"/>
    </location>
</feature>
<reference evidence="2 3" key="1">
    <citation type="submission" date="2017-12" db="EMBL/GenBank/DDBJ databases">
        <title>Sequencing, de novo assembly and annotation of complete genome of a new Thraustochytrid species, strain FCC1311.</title>
        <authorList>
            <person name="Sedici K."/>
            <person name="Godart F."/>
            <person name="Aiese Cigliano R."/>
            <person name="Sanseverino W."/>
            <person name="Barakat M."/>
            <person name="Ortet P."/>
            <person name="Marechal E."/>
            <person name="Cagnac O."/>
            <person name="Amato A."/>
        </authorList>
    </citation>
    <scope>NUCLEOTIDE SEQUENCE [LARGE SCALE GENOMIC DNA]</scope>
</reference>